<dbReference type="AlphaFoldDB" id="A0A443S8S7"/>
<keyword evidence="4" id="KW-0413">Isomerase</keyword>
<evidence type="ECO:0000256" key="2">
    <source>
        <dbReference type="ARBA" id="ARBA00012404"/>
    </source>
</evidence>
<dbReference type="GO" id="GO:0046417">
    <property type="term" value="P:chorismate metabolic process"/>
    <property type="evidence" value="ECO:0007669"/>
    <property type="project" value="InterPro"/>
</dbReference>
<dbReference type="NCBIfam" id="TIGR01806">
    <property type="entry name" value="CM_mono2"/>
    <property type="match status" value="1"/>
</dbReference>
<accession>A0A443S8S7</accession>
<dbReference type="InterPro" id="IPR002701">
    <property type="entry name" value="CM_II_prokaryot"/>
</dbReference>
<dbReference type="EMBL" id="NCKV01005668">
    <property type="protein sequence ID" value="RWS23917.1"/>
    <property type="molecule type" value="Genomic_DNA"/>
</dbReference>
<dbReference type="InterPro" id="IPR036979">
    <property type="entry name" value="CM_dom_sf"/>
</dbReference>
<evidence type="ECO:0000256" key="1">
    <source>
        <dbReference type="ARBA" id="ARBA00004817"/>
    </source>
</evidence>
<feature type="domain" description="Chorismate mutase" evidence="5">
    <location>
        <begin position="9"/>
        <end position="101"/>
    </location>
</feature>
<dbReference type="SMART" id="SM00830">
    <property type="entry name" value="CM_2"/>
    <property type="match status" value="1"/>
</dbReference>
<dbReference type="InterPro" id="IPR051331">
    <property type="entry name" value="Chorismate_mutase-related"/>
</dbReference>
<dbReference type="SUPFAM" id="SSF48600">
    <property type="entry name" value="Chorismate mutase II"/>
    <property type="match status" value="1"/>
</dbReference>
<organism evidence="6 7">
    <name type="scientific">Leptotrombidium deliense</name>
    <dbReference type="NCBI Taxonomy" id="299467"/>
    <lineage>
        <taxon>Eukaryota</taxon>
        <taxon>Metazoa</taxon>
        <taxon>Ecdysozoa</taxon>
        <taxon>Arthropoda</taxon>
        <taxon>Chelicerata</taxon>
        <taxon>Arachnida</taxon>
        <taxon>Acari</taxon>
        <taxon>Acariformes</taxon>
        <taxon>Trombidiformes</taxon>
        <taxon>Prostigmata</taxon>
        <taxon>Anystina</taxon>
        <taxon>Parasitengona</taxon>
        <taxon>Trombiculoidea</taxon>
        <taxon>Trombiculidae</taxon>
        <taxon>Leptotrombidium</taxon>
    </lineage>
</organism>
<dbReference type="Pfam" id="PF01817">
    <property type="entry name" value="CM_2"/>
    <property type="match status" value="1"/>
</dbReference>
<reference evidence="6 7" key="1">
    <citation type="journal article" date="2018" name="Gigascience">
        <title>Genomes of trombidid mites reveal novel predicted allergens and laterally-transferred genes associated with secondary metabolism.</title>
        <authorList>
            <person name="Dong X."/>
            <person name="Chaisiri K."/>
            <person name="Xia D."/>
            <person name="Armstrong S.D."/>
            <person name="Fang Y."/>
            <person name="Donnelly M.J."/>
            <person name="Kadowaki T."/>
            <person name="McGarry J.W."/>
            <person name="Darby A.C."/>
            <person name="Makepeace B.L."/>
        </authorList>
    </citation>
    <scope>NUCLEOTIDE SEQUENCE [LARGE SCALE GENOMIC DNA]</scope>
    <source>
        <strain evidence="6">UoL-UT</strain>
    </source>
</reference>
<dbReference type="EC" id="5.4.99.5" evidence="2"/>
<comment type="pathway">
    <text evidence="1">Metabolic intermediate biosynthesis; prephenate biosynthesis; prephenate from chorismate: step 1/1.</text>
</comment>
<evidence type="ECO:0000256" key="3">
    <source>
        <dbReference type="ARBA" id="ARBA00022729"/>
    </source>
</evidence>
<proteinExistence type="predicted"/>
<dbReference type="UniPathway" id="UPA00120">
    <property type="reaction ID" value="UER00203"/>
</dbReference>
<dbReference type="Gene3D" id="1.20.59.10">
    <property type="entry name" value="Chorismate mutase"/>
    <property type="match status" value="1"/>
</dbReference>
<dbReference type="GO" id="GO:0004106">
    <property type="term" value="F:chorismate mutase activity"/>
    <property type="evidence" value="ECO:0007669"/>
    <property type="project" value="UniProtKB-EC"/>
</dbReference>
<keyword evidence="3" id="KW-0732">Signal</keyword>
<dbReference type="PANTHER" id="PTHR38041:SF2">
    <property type="entry name" value="SECRETED CHORISMATE MUTASE"/>
    <property type="match status" value="1"/>
</dbReference>
<evidence type="ECO:0000256" key="4">
    <source>
        <dbReference type="ARBA" id="ARBA00023235"/>
    </source>
</evidence>
<protein>
    <recommendedName>
        <fullName evidence="2">chorismate mutase</fullName>
        <ecNumber evidence="2">5.4.99.5</ecNumber>
    </recommendedName>
</protein>
<keyword evidence="7" id="KW-1185">Reference proteome</keyword>
<evidence type="ECO:0000313" key="7">
    <source>
        <dbReference type="Proteomes" id="UP000288716"/>
    </source>
</evidence>
<dbReference type="OrthoDB" id="6535692at2759"/>
<dbReference type="Proteomes" id="UP000288716">
    <property type="component" value="Unassembled WGS sequence"/>
</dbReference>
<dbReference type="VEuPathDB" id="VectorBase:LDEU008123"/>
<dbReference type="InterPro" id="IPR036263">
    <property type="entry name" value="Chorismate_II_sf"/>
</dbReference>
<dbReference type="InterPro" id="IPR008240">
    <property type="entry name" value="Chorismate_mutase_periplasmic"/>
</dbReference>
<gene>
    <name evidence="6" type="ORF">B4U80_13294</name>
</gene>
<evidence type="ECO:0000313" key="6">
    <source>
        <dbReference type="EMBL" id="RWS23917.1"/>
    </source>
</evidence>
<dbReference type="PANTHER" id="PTHR38041">
    <property type="entry name" value="CHORISMATE MUTASE"/>
    <property type="match status" value="1"/>
</dbReference>
<name>A0A443S8S7_9ACAR</name>
<comment type="caution">
    <text evidence="6">The sequence shown here is derived from an EMBL/GenBank/DDBJ whole genome shotgun (WGS) entry which is preliminary data.</text>
</comment>
<sequence length="193" mass="22226">MSSVLLHNATETKTTTETPEQTEVNEFWTFLNLVKRRLLLGYKVAIVKYQNNITVEAPKREQTILNSIVEKAKTYNLSEEWSRKFFQDQMDANKYVQTEFIEKWKNGTEPAPTEEVKLETVRRLIDTLNSELFVACVATENFRSSANCTDHVESQRAIIVTLLNSDPIYTKAMEMALKNACLTHKNETHTSES</sequence>
<dbReference type="PROSITE" id="PS51168">
    <property type="entry name" value="CHORISMATE_MUT_2"/>
    <property type="match status" value="1"/>
</dbReference>
<evidence type="ECO:0000259" key="5">
    <source>
        <dbReference type="PROSITE" id="PS51168"/>
    </source>
</evidence>
<dbReference type="GO" id="GO:0009697">
    <property type="term" value="P:salicylic acid biosynthetic process"/>
    <property type="evidence" value="ECO:0007669"/>
    <property type="project" value="TreeGrafter"/>
</dbReference>